<name>A0A381X8V7_9ZZZZ</name>
<reference evidence="1" key="1">
    <citation type="submission" date="2018-05" db="EMBL/GenBank/DDBJ databases">
        <authorList>
            <person name="Lanie J.A."/>
            <person name="Ng W.-L."/>
            <person name="Kazmierczak K.M."/>
            <person name="Andrzejewski T.M."/>
            <person name="Davidsen T.M."/>
            <person name="Wayne K.J."/>
            <person name="Tettelin H."/>
            <person name="Glass J.I."/>
            <person name="Rusch D."/>
            <person name="Podicherti R."/>
            <person name="Tsui H.-C.T."/>
            <person name="Winkler M.E."/>
        </authorList>
    </citation>
    <scope>NUCLEOTIDE SEQUENCE</scope>
</reference>
<dbReference type="AlphaFoldDB" id="A0A381X8V7"/>
<gene>
    <name evidence="1" type="ORF">METZ01_LOCUS114018</name>
</gene>
<dbReference type="EMBL" id="UINC01014322">
    <property type="protein sequence ID" value="SVA61164.1"/>
    <property type="molecule type" value="Genomic_DNA"/>
</dbReference>
<evidence type="ECO:0008006" key="2">
    <source>
        <dbReference type="Google" id="ProtNLM"/>
    </source>
</evidence>
<accession>A0A381X8V7</accession>
<protein>
    <recommendedName>
        <fullName evidence="2">Peptidase M61 catalytic domain-containing protein</fullName>
    </recommendedName>
</protein>
<proteinExistence type="predicted"/>
<organism evidence="1">
    <name type="scientific">marine metagenome</name>
    <dbReference type="NCBI Taxonomy" id="408172"/>
    <lineage>
        <taxon>unclassified sequences</taxon>
        <taxon>metagenomes</taxon>
        <taxon>ecological metagenomes</taxon>
    </lineage>
</organism>
<sequence length="312" mass="36069">MKHLLLTTIAAVVLVGSGENCDEVKHDNWGTITSQQAEFYAARDVPRSQIDLTKKWYEIASNAWGNYGPLEFWIVGTNEISATTLDKKYCELRNQKDKTISIEHCLNRDHNFVSYAKGGNAGLNTRRNENEKWSGFIITMSAKFPSPQEEDYKPVVLHEYFHVYQHAHIYSKKNSERKSRNLENPWWSEGGAEYMAQLLYSKQNGVRPNYLREIMERKLRALKDLRDGESIKDIAYGKRSHIAYDLGAWFIAFIINKTSEEAYRVNFFKDLNAKGFEGAFVKNFGASSNDFLDEFHKIFLKLSLKDKVKIIP</sequence>
<evidence type="ECO:0000313" key="1">
    <source>
        <dbReference type="EMBL" id="SVA61164.1"/>
    </source>
</evidence>